<dbReference type="FunFam" id="1.10.730.20:FF:000001">
    <property type="entry name" value="Isoleucine--tRNA ligase"/>
    <property type="match status" value="1"/>
</dbReference>
<dbReference type="Proteomes" id="UP001139238">
    <property type="component" value="Unassembled WGS sequence"/>
</dbReference>
<evidence type="ECO:0000256" key="13">
    <source>
        <dbReference type="ARBA" id="ARBA00048359"/>
    </source>
</evidence>
<comment type="subcellular location">
    <subcellularLocation>
        <location evidence="1 14">Cytoplasm</location>
    </subcellularLocation>
</comment>
<dbReference type="InterPro" id="IPR050081">
    <property type="entry name" value="Ile-tRNA_ligase"/>
</dbReference>
<evidence type="ECO:0000256" key="5">
    <source>
        <dbReference type="ARBA" id="ARBA00022598"/>
    </source>
</evidence>
<dbReference type="PANTHER" id="PTHR42765">
    <property type="entry name" value="SOLEUCYL-TRNA SYNTHETASE"/>
    <property type="match status" value="1"/>
</dbReference>
<evidence type="ECO:0000259" key="15">
    <source>
        <dbReference type="PROSITE" id="PS51186"/>
    </source>
</evidence>
<keyword evidence="7 14" id="KW-0547">Nucleotide-binding</keyword>
<dbReference type="GO" id="GO:0006428">
    <property type="term" value="P:isoleucyl-tRNA aminoacylation"/>
    <property type="evidence" value="ECO:0007669"/>
    <property type="project" value="UniProtKB-UniRule"/>
</dbReference>
<feature type="binding site" evidence="14">
    <location>
        <position position="1119"/>
    </location>
    <ligand>
        <name>Zn(2+)</name>
        <dbReference type="ChEBI" id="CHEBI:29105"/>
    </ligand>
</feature>
<accession>A0A9X2A533</accession>
<dbReference type="GO" id="GO:0005829">
    <property type="term" value="C:cytosol"/>
    <property type="evidence" value="ECO:0007669"/>
    <property type="project" value="TreeGrafter"/>
</dbReference>
<keyword evidence="9 14" id="KW-0067">ATP-binding</keyword>
<dbReference type="InterPro" id="IPR023585">
    <property type="entry name" value="Ile-tRNA-ligase_type1"/>
</dbReference>
<organism evidence="16 17">
    <name type="scientific">Moraxella tetraodonis</name>
    <dbReference type="NCBI Taxonomy" id="2767221"/>
    <lineage>
        <taxon>Bacteria</taxon>
        <taxon>Pseudomonadati</taxon>
        <taxon>Pseudomonadota</taxon>
        <taxon>Gammaproteobacteria</taxon>
        <taxon>Moraxellales</taxon>
        <taxon>Moraxellaceae</taxon>
        <taxon>Moraxella</taxon>
    </lineage>
</organism>
<dbReference type="GO" id="GO:0016747">
    <property type="term" value="F:acyltransferase activity, transferring groups other than amino-acyl groups"/>
    <property type="evidence" value="ECO:0007669"/>
    <property type="project" value="InterPro"/>
</dbReference>
<dbReference type="InterPro" id="IPR000182">
    <property type="entry name" value="GNAT_dom"/>
</dbReference>
<dbReference type="GO" id="GO:0005524">
    <property type="term" value="F:ATP binding"/>
    <property type="evidence" value="ECO:0007669"/>
    <property type="project" value="UniProtKB-UniRule"/>
</dbReference>
<dbReference type="GO" id="GO:0004822">
    <property type="term" value="F:isoleucine-tRNA ligase activity"/>
    <property type="evidence" value="ECO:0007669"/>
    <property type="project" value="UniProtKB-UniRule"/>
</dbReference>
<evidence type="ECO:0000256" key="14">
    <source>
        <dbReference type="HAMAP-Rule" id="MF_02002"/>
    </source>
</evidence>
<feature type="binding site" evidence="14">
    <location>
        <position position="1099"/>
    </location>
    <ligand>
        <name>Zn(2+)</name>
        <dbReference type="ChEBI" id="CHEBI:29105"/>
    </ligand>
</feature>
<dbReference type="SUPFAM" id="SSF50677">
    <property type="entry name" value="ValRS/IleRS/LeuRS editing domain"/>
    <property type="match status" value="2"/>
</dbReference>
<comment type="caution">
    <text evidence="16">The sequence shown here is derived from an EMBL/GenBank/DDBJ whole genome shotgun (WGS) entry which is preliminary data.</text>
</comment>
<evidence type="ECO:0000256" key="4">
    <source>
        <dbReference type="ARBA" id="ARBA00022490"/>
    </source>
</evidence>
<keyword evidence="10 14" id="KW-0648">Protein biosynthesis</keyword>
<feature type="short sequence motif" description="'KMSKS' region" evidence="14">
    <location>
        <begin position="789"/>
        <end position="793"/>
    </location>
</feature>
<evidence type="ECO:0000256" key="7">
    <source>
        <dbReference type="ARBA" id="ARBA00022741"/>
    </source>
</evidence>
<keyword evidence="5 14" id="KW-0436">Ligase</keyword>
<dbReference type="SUPFAM" id="SSF55729">
    <property type="entry name" value="Acyl-CoA N-acyltransferases (Nat)"/>
    <property type="match status" value="1"/>
</dbReference>
<dbReference type="InterPro" id="IPR014729">
    <property type="entry name" value="Rossmann-like_a/b/a_fold"/>
</dbReference>
<dbReference type="AlphaFoldDB" id="A0A9X2A533"/>
<proteinExistence type="inferred from homology"/>
<comment type="cofactor">
    <cofactor evidence="14">
        <name>Zn(2+)</name>
        <dbReference type="ChEBI" id="CHEBI:29105"/>
    </cofactor>
    <text evidence="14">Binds 1 zinc ion per subunit.</text>
</comment>
<protein>
    <recommendedName>
        <fullName evidence="14">Isoleucine--tRNA ligase</fullName>
        <ecNumber evidence="14">6.1.1.5</ecNumber>
    </recommendedName>
    <alternativeName>
        <fullName evidence="14">Isoleucyl-tRNA synthetase</fullName>
        <shortName evidence="14">IleRS</shortName>
    </alternativeName>
</protein>
<feature type="binding site" evidence="14">
    <location>
        <position position="748"/>
    </location>
    <ligand>
        <name>L-isoleucyl-5'-AMP</name>
        <dbReference type="ChEBI" id="CHEBI:178002"/>
    </ligand>
</feature>
<evidence type="ECO:0000256" key="3">
    <source>
        <dbReference type="ARBA" id="ARBA00011245"/>
    </source>
</evidence>
<dbReference type="InterPro" id="IPR001412">
    <property type="entry name" value="aa-tRNA-synth_I_CS"/>
</dbReference>
<dbReference type="Pfam" id="PF06827">
    <property type="entry name" value="zf-FPG_IleRS"/>
    <property type="match status" value="1"/>
</dbReference>
<dbReference type="SUPFAM" id="SSF47323">
    <property type="entry name" value="Anticodon-binding domain of a subclass of class I aminoacyl-tRNA synthetases"/>
    <property type="match status" value="1"/>
</dbReference>
<feature type="short sequence motif" description="'HIGH' region" evidence="14">
    <location>
        <begin position="66"/>
        <end position="76"/>
    </location>
</feature>
<keyword evidence="11 14" id="KW-0030">Aminoacyl-tRNA synthetase</keyword>
<evidence type="ECO:0000313" key="17">
    <source>
        <dbReference type="Proteomes" id="UP001139238"/>
    </source>
</evidence>
<dbReference type="Gene3D" id="3.90.740.10">
    <property type="entry name" value="Valyl/Leucyl/Isoleucyl-tRNA synthetase, editing domain"/>
    <property type="match status" value="1"/>
</dbReference>
<evidence type="ECO:0000256" key="1">
    <source>
        <dbReference type="ARBA" id="ARBA00004496"/>
    </source>
</evidence>
<dbReference type="Pfam" id="PF08264">
    <property type="entry name" value="Anticodon_1"/>
    <property type="match status" value="1"/>
</dbReference>
<feature type="binding site" evidence="14">
    <location>
        <position position="1096"/>
    </location>
    <ligand>
        <name>Zn(2+)</name>
        <dbReference type="ChEBI" id="CHEBI:29105"/>
    </ligand>
</feature>
<dbReference type="InterPro" id="IPR010663">
    <property type="entry name" value="Znf_FPG/IleRS"/>
</dbReference>
<evidence type="ECO:0000256" key="12">
    <source>
        <dbReference type="ARBA" id="ARBA00025217"/>
    </source>
</evidence>
<keyword evidence="16" id="KW-0012">Acyltransferase</keyword>
<dbReference type="SUPFAM" id="SSF52374">
    <property type="entry name" value="Nucleotidylyl transferase"/>
    <property type="match status" value="1"/>
</dbReference>
<comment type="similarity">
    <text evidence="2 14">Belongs to the class-I aminoacyl-tRNA synthetase family. IleS type 1 subfamily.</text>
</comment>
<evidence type="ECO:0000256" key="9">
    <source>
        <dbReference type="ARBA" id="ARBA00022840"/>
    </source>
</evidence>
<dbReference type="PRINTS" id="PR00984">
    <property type="entry name" value="TRNASYNTHILE"/>
</dbReference>
<keyword evidence="6 14" id="KW-0479">Metal-binding</keyword>
<keyword evidence="16" id="KW-0808">Transferase</keyword>
<evidence type="ECO:0000256" key="8">
    <source>
        <dbReference type="ARBA" id="ARBA00022833"/>
    </source>
</evidence>
<dbReference type="NCBIfam" id="NF040702">
    <property type="entry name" value="ileS_w_GNAT"/>
    <property type="match status" value="1"/>
</dbReference>
<dbReference type="GO" id="GO:0008270">
    <property type="term" value="F:zinc ion binding"/>
    <property type="evidence" value="ECO:0007669"/>
    <property type="project" value="UniProtKB-UniRule"/>
</dbReference>
<dbReference type="HAMAP" id="MF_02002">
    <property type="entry name" value="Ile_tRNA_synth_type1"/>
    <property type="match status" value="1"/>
</dbReference>
<keyword evidence="4 14" id="KW-0963">Cytoplasm</keyword>
<keyword evidence="17" id="KW-1185">Reference proteome</keyword>
<dbReference type="CDD" id="cd07960">
    <property type="entry name" value="Anticodon_Ia_Ile_BEm"/>
    <property type="match status" value="1"/>
</dbReference>
<evidence type="ECO:0000256" key="6">
    <source>
        <dbReference type="ARBA" id="ARBA00022723"/>
    </source>
</evidence>
<evidence type="ECO:0000256" key="11">
    <source>
        <dbReference type="ARBA" id="ARBA00023146"/>
    </source>
</evidence>
<dbReference type="PROSITE" id="PS00178">
    <property type="entry name" value="AA_TRNA_LIGASE_I"/>
    <property type="match status" value="1"/>
</dbReference>
<dbReference type="InterPro" id="IPR002300">
    <property type="entry name" value="aa-tRNA-synth_Ia"/>
</dbReference>
<comment type="function">
    <text evidence="12 14">Catalyzes the attachment of isoleucine to tRNA(Ile). As IleRS can inadvertently accommodate and process structurally similar amino acids such as valine, to avoid such errors it has two additional distinct tRNA(Ile)-dependent editing activities. One activity is designated as 'pretransfer' editing and involves the hydrolysis of activated Val-AMP. The other activity is designated 'posttransfer' editing and involves deacylation of mischarged Val-tRNA(Ile).</text>
</comment>
<dbReference type="EC" id="6.1.1.5" evidence="14"/>
<dbReference type="FunFam" id="3.40.50.620:FF:000042">
    <property type="entry name" value="Isoleucine--tRNA ligase"/>
    <property type="match status" value="1"/>
</dbReference>
<dbReference type="PROSITE" id="PS51186">
    <property type="entry name" value="GNAT"/>
    <property type="match status" value="1"/>
</dbReference>
<dbReference type="GO" id="GO:0000049">
    <property type="term" value="F:tRNA binding"/>
    <property type="evidence" value="ECO:0007669"/>
    <property type="project" value="InterPro"/>
</dbReference>
<keyword evidence="8 14" id="KW-0862">Zinc</keyword>
<dbReference type="EMBL" id="JACSYB010000001">
    <property type="protein sequence ID" value="MCG8148143.1"/>
    <property type="molecule type" value="Genomic_DNA"/>
</dbReference>
<comment type="domain">
    <text evidence="14">IleRS has two distinct active sites: one for aminoacylation and one for editing. The misactivated valine is translocated from the active site to the editing site, which sterically excludes the correctly activated isoleucine. The single editing site contains two valyl binding pockets, one specific for each substrate (Val-AMP or Val-tRNA(Ile)).</text>
</comment>
<reference evidence="16" key="1">
    <citation type="submission" date="2021-08" db="EMBL/GenBank/DDBJ databases">
        <title>Complete genome sequence of Moraxella sp strain PS-22.</title>
        <authorList>
            <person name="Das S.K."/>
        </authorList>
    </citation>
    <scope>NUCLEOTIDE SEQUENCE</scope>
    <source>
        <strain evidence="16">PS-22</strain>
    </source>
</reference>
<dbReference type="Gene3D" id="1.10.730.20">
    <property type="match status" value="1"/>
</dbReference>
<feature type="domain" description="N-acetyltransferase" evidence="15">
    <location>
        <begin position="299"/>
        <end position="452"/>
    </location>
</feature>
<dbReference type="FunFam" id="3.40.50.620:FF:000048">
    <property type="entry name" value="Isoleucine--tRNA ligase"/>
    <property type="match status" value="1"/>
</dbReference>
<dbReference type="Gene3D" id="3.40.50.620">
    <property type="entry name" value="HUPs"/>
    <property type="match status" value="2"/>
</dbReference>
<dbReference type="GO" id="GO:0002161">
    <property type="term" value="F:aminoacyl-tRNA deacylase activity"/>
    <property type="evidence" value="ECO:0007669"/>
    <property type="project" value="InterPro"/>
</dbReference>
<dbReference type="InterPro" id="IPR016181">
    <property type="entry name" value="Acyl_CoA_acyltransferase"/>
</dbReference>
<dbReference type="Pfam" id="PF00133">
    <property type="entry name" value="tRNA-synt_1"/>
    <property type="match status" value="1"/>
</dbReference>
<dbReference type="InterPro" id="IPR009080">
    <property type="entry name" value="tRNAsynth_Ia_anticodon-bd"/>
</dbReference>
<evidence type="ECO:0000313" key="16">
    <source>
        <dbReference type="EMBL" id="MCG8148143.1"/>
    </source>
</evidence>
<dbReference type="InterPro" id="IPR002301">
    <property type="entry name" value="Ile-tRNA-ligase"/>
</dbReference>
<name>A0A9X2A533_9GAMM</name>
<dbReference type="InterPro" id="IPR009008">
    <property type="entry name" value="Val/Leu/Ile-tRNA-synth_edit"/>
</dbReference>
<dbReference type="InterPro" id="IPR033708">
    <property type="entry name" value="Anticodon_Ile_BEm"/>
</dbReference>
<comment type="catalytic activity">
    <reaction evidence="13 14">
        <text>tRNA(Ile) + L-isoleucine + ATP = L-isoleucyl-tRNA(Ile) + AMP + diphosphate</text>
        <dbReference type="Rhea" id="RHEA:11060"/>
        <dbReference type="Rhea" id="RHEA-COMP:9666"/>
        <dbReference type="Rhea" id="RHEA-COMP:9695"/>
        <dbReference type="ChEBI" id="CHEBI:30616"/>
        <dbReference type="ChEBI" id="CHEBI:33019"/>
        <dbReference type="ChEBI" id="CHEBI:58045"/>
        <dbReference type="ChEBI" id="CHEBI:78442"/>
        <dbReference type="ChEBI" id="CHEBI:78528"/>
        <dbReference type="ChEBI" id="CHEBI:456215"/>
        <dbReference type="EC" id="6.1.1.5"/>
    </reaction>
</comment>
<dbReference type="Gene3D" id="3.40.630.30">
    <property type="match status" value="1"/>
</dbReference>
<comment type="subunit">
    <text evidence="3 14">Monomer.</text>
</comment>
<sequence length="1133" mass="127184">MTDNTDNQSIDYKDTLNLADTVFPMRGDLAKREPKWLEQWFADDVYAQIRSARQGREKYVLHDGPPYANGQIHLGHVVNKVLKDMIVKYKTLDGYDAPYVPGWDCHGLPIEQKVEGIIGKVGQPHKDKSKNGAIVTSTEFRGACRDYAKSQIDLQMVDFKRLGVLGDWENPYLTMNFKQEADTVRALAEIYKKGHITRGMKPVNWCLDCGSALAEAEVEYEDKKSDAIYVGFDVVNREALAATKAVDGALQAVIWTTTPWTLPANQAITASAELEYSVVKVTFNKQAFAIPTTLDTPNYLLRRLTKDDKTALQASASDPLIWEALPEKRHEPAVFEPYFKKALEQKAFAIVDKKTNNIIGTTRFYDDNVEENSIAIGYTFLTREYWGSGANAEIKSAMLSHAQPQRETIWFHVAPDNQRSAKALEKIGATYQKTADNGLGERLFYQMAGEKPQPKISHLIVAYNLVAHLMSVFNAKEYSVVATVKGDALTVLKAQHPLIAERQVPIITGDHVTADSGTGLVHTAPAHGVDDYMVGQKFHLPTENPVAGNGVYLPEAKVFVGEHIYKAQPKIIETLKTSGHLLKHDVITHSYPHCWRHKTPIIFRSTPQWFINMESQGLREQALTDIPKVVWTPSWGQNRIESMMHGRPDWCISRQRTWGVPIAFFIHKDTGNLHPNTAELMEKVAQVIEQGGVEAWFDAAAEDFIGDDAKEYQKSTDTLDVWFDSGSTNFAVLANRPDLANPADLYLEGSDQHRGWFQSSLLVSEAIYGRPPYKQVLTHGFTVDAKGYKLSKSKGNTKGFEPQELANKYGIDIVRLWVGSSDYRYEMAVSTEGFARTTDMYRRIRNTIRFLLANTDDFDPATDMVDASNMVSLDKYILKRAEAVQADIRQSYTNMDFHQVCQAVVGFCSQDLGGFYLDIIKDRQYTTKANGEARRSAQTAIYHIAHALLRWIAPILSFTAQEAWEILKGTHTSHGNGYIFTEEWYEFPPVVLDDVSESDWQAILNVKETVNKAYEIARTDKVINANLSANVTVYAPDTTMASLNRLGDELKFVFISSQASVKPFAEKPSDVTFTDEATDSNNQVAVVVKPATGEKCIRCWHIREDIGINPAHPEICGRCVENVEGQGEVRHYA</sequence>
<feature type="binding site" evidence="14">
    <location>
        <position position="1116"/>
    </location>
    <ligand>
        <name>Zn(2+)</name>
        <dbReference type="ChEBI" id="CHEBI:29105"/>
    </ligand>
</feature>
<dbReference type="PANTHER" id="PTHR42765:SF1">
    <property type="entry name" value="ISOLEUCINE--TRNA LIGASE, MITOCHONDRIAL"/>
    <property type="match status" value="1"/>
</dbReference>
<dbReference type="InterPro" id="IPR013155">
    <property type="entry name" value="M/V/L/I-tRNA-synth_anticd-bd"/>
</dbReference>
<gene>
    <name evidence="14" type="primary">ileS</name>
    <name evidence="16" type="ORF">H9W84_08385</name>
</gene>
<feature type="binding site" evidence="14">
    <location>
        <position position="792"/>
    </location>
    <ligand>
        <name>ATP</name>
        <dbReference type="ChEBI" id="CHEBI:30616"/>
    </ligand>
</feature>
<evidence type="ECO:0000256" key="2">
    <source>
        <dbReference type="ARBA" id="ARBA00006887"/>
    </source>
</evidence>
<evidence type="ECO:0000256" key="10">
    <source>
        <dbReference type="ARBA" id="ARBA00022917"/>
    </source>
</evidence>